<evidence type="ECO:0000256" key="6">
    <source>
        <dbReference type="ARBA" id="ARBA00022801"/>
    </source>
</evidence>
<dbReference type="CDD" id="cd17930">
    <property type="entry name" value="DEXHc_cas3"/>
    <property type="match status" value="1"/>
</dbReference>
<accession>A0A087E4X8</accession>
<dbReference type="OrthoDB" id="9810236at2"/>
<dbReference type="InterPro" id="IPR038257">
    <property type="entry name" value="CRISPR-assoc_Cas3_HD_sf"/>
</dbReference>
<reference evidence="12 13" key="1">
    <citation type="submission" date="2014-03" db="EMBL/GenBank/DDBJ databases">
        <title>Genomics of Bifidobacteria.</title>
        <authorList>
            <person name="Ventura M."/>
            <person name="Milani C."/>
            <person name="Lugli G.A."/>
        </authorList>
    </citation>
    <scope>NUCLEOTIDE SEQUENCE [LARGE SCALE GENOMIC DNA]</scope>
    <source>
        <strain evidence="12 13">LMG 21395</strain>
    </source>
</reference>
<evidence type="ECO:0000256" key="5">
    <source>
        <dbReference type="ARBA" id="ARBA00022741"/>
    </source>
</evidence>
<dbReference type="InterPro" id="IPR027417">
    <property type="entry name" value="P-loop_NTPase"/>
</dbReference>
<feature type="domain" description="HD Cas3-type" evidence="11">
    <location>
        <begin position="13"/>
        <end position="207"/>
    </location>
</feature>
<name>A0A087E4X8_9BIFI</name>
<dbReference type="InterPro" id="IPR001650">
    <property type="entry name" value="Helicase_C-like"/>
</dbReference>
<dbReference type="Gene3D" id="3.40.50.300">
    <property type="entry name" value="P-loop containing nucleotide triphosphate hydrolases"/>
    <property type="match status" value="2"/>
</dbReference>
<dbReference type="GO" id="GO:0051607">
    <property type="term" value="P:defense response to virus"/>
    <property type="evidence" value="ECO:0007669"/>
    <property type="project" value="UniProtKB-KW"/>
</dbReference>
<evidence type="ECO:0000259" key="11">
    <source>
        <dbReference type="PROSITE" id="PS51643"/>
    </source>
</evidence>
<dbReference type="InterPro" id="IPR006483">
    <property type="entry name" value="CRISPR-assoc_Cas3_HD"/>
</dbReference>
<feature type="domain" description="Helicase ATP-binding" evidence="10">
    <location>
        <begin position="258"/>
        <end position="451"/>
    </location>
</feature>
<dbReference type="Gene3D" id="1.10.3210.30">
    <property type="match status" value="1"/>
</dbReference>
<comment type="caution">
    <text evidence="12">The sequence shown here is derived from an EMBL/GenBank/DDBJ whole genome shotgun (WGS) entry which is preliminary data.</text>
</comment>
<evidence type="ECO:0000256" key="3">
    <source>
        <dbReference type="ARBA" id="ARBA00022722"/>
    </source>
</evidence>
<keyword evidence="7" id="KW-0347">Helicase</keyword>
<keyword evidence="6" id="KW-0378">Hydrolase</keyword>
<protein>
    <submittedName>
        <fullName evidence="12">CRISPR-associated helicase Cas3</fullName>
    </submittedName>
</protein>
<dbReference type="EMBL" id="JGZT01000006">
    <property type="protein sequence ID" value="KFJ02829.1"/>
    <property type="molecule type" value="Genomic_DNA"/>
</dbReference>
<dbReference type="SUPFAM" id="SSF52540">
    <property type="entry name" value="P-loop containing nucleoside triphosphate hydrolases"/>
    <property type="match status" value="1"/>
</dbReference>
<comment type="similarity">
    <text evidence="1">In the N-terminal section; belongs to the CRISPR-associated nuclease Cas3-HD family.</text>
</comment>
<evidence type="ECO:0000259" key="10">
    <source>
        <dbReference type="PROSITE" id="PS51192"/>
    </source>
</evidence>
<dbReference type="InterPro" id="IPR006474">
    <property type="entry name" value="Helicase_Cas3_CRISPR-ass_core"/>
</dbReference>
<dbReference type="PROSITE" id="PS51643">
    <property type="entry name" value="HD_CAS3"/>
    <property type="match status" value="1"/>
</dbReference>
<proteinExistence type="inferred from homology"/>
<dbReference type="SMART" id="SM00490">
    <property type="entry name" value="HELICc"/>
    <property type="match status" value="1"/>
</dbReference>
<dbReference type="InterPro" id="IPR011545">
    <property type="entry name" value="DEAD/DEAH_box_helicase_dom"/>
</dbReference>
<evidence type="ECO:0000256" key="9">
    <source>
        <dbReference type="ARBA" id="ARBA00023118"/>
    </source>
</evidence>
<dbReference type="GO" id="GO:0004518">
    <property type="term" value="F:nuclease activity"/>
    <property type="evidence" value="ECO:0007669"/>
    <property type="project" value="UniProtKB-KW"/>
</dbReference>
<evidence type="ECO:0000256" key="8">
    <source>
        <dbReference type="ARBA" id="ARBA00022840"/>
    </source>
</evidence>
<dbReference type="GO" id="GO:0003676">
    <property type="term" value="F:nucleic acid binding"/>
    <property type="evidence" value="ECO:0007669"/>
    <property type="project" value="InterPro"/>
</dbReference>
<dbReference type="NCBIfam" id="TIGR01596">
    <property type="entry name" value="cas3_HD"/>
    <property type="match status" value="1"/>
</dbReference>
<dbReference type="InterPro" id="IPR014001">
    <property type="entry name" value="Helicase_ATP-bd"/>
</dbReference>
<evidence type="ECO:0000313" key="12">
    <source>
        <dbReference type="EMBL" id="KFJ02829.1"/>
    </source>
</evidence>
<evidence type="ECO:0000256" key="1">
    <source>
        <dbReference type="ARBA" id="ARBA00006847"/>
    </source>
</evidence>
<dbReference type="Proteomes" id="UP000029003">
    <property type="component" value="Unassembled WGS sequence"/>
</dbReference>
<keyword evidence="4" id="KW-0479">Metal-binding</keyword>
<organism evidence="12 13">
    <name type="scientific">Bifidobacterium thermacidophilum subsp. thermacidophilum</name>
    <dbReference type="NCBI Taxonomy" id="79262"/>
    <lineage>
        <taxon>Bacteria</taxon>
        <taxon>Bacillati</taxon>
        <taxon>Actinomycetota</taxon>
        <taxon>Actinomycetes</taxon>
        <taxon>Bifidobacteriales</taxon>
        <taxon>Bifidobacteriaceae</taxon>
        <taxon>Bifidobacterium</taxon>
    </lineage>
</organism>
<evidence type="ECO:0000313" key="13">
    <source>
        <dbReference type="Proteomes" id="UP000029003"/>
    </source>
</evidence>
<evidence type="ECO:0000256" key="4">
    <source>
        <dbReference type="ARBA" id="ARBA00022723"/>
    </source>
</evidence>
<dbReference type="PROSITE" id="PS51192">
    <property type="entry name" value="HELICASE_ATP_BIND_1"/>
    <property type="match status" value="1"/>
</dbReference>
<keyword evidence="3" id="KW-0540">Nuclease</keyword>
<dbReference type="CDD" id="cd09641">
    <property type="entry name" value="Cas3''_I"/>
    <property type="match status" value="1"/>
</dbReference>
<dbReference type="NCBIfam" id="TIGR01587">
    <property type="entry name" value="cas3_core"/>
    <property type="match status" value="1"/>
</dbReference>
<dbReference type="Pfam" id="PF22590">
    <property type="entry name" value="Cas3-like_C_2"/>
    <property type="match status" value="1"/>
</dbReference>
<dbReference type="AlphaFoldDB" id="A0A087E4X8"/>
<dbReference type="GO" id="GO:0005524">
    <property type="term" value="F:ATP binding"/>
    <property type="evidence" value="ECO:0007669"/>
    <property type="project" value="UniProtKB-KW"/>
</dbReference>
<evidence type="ECO:0000256" key="2">
    <source>
        <dbReference type="ARBA" id="ARBA00009046"/>
    </source>
</evidence>
<sequence>MGEQYARTYESPDGFRRQTLRDHLDGTGALACRFADSVGLGPLASAAAELHDLGKATGAFQRYLLDGVGAKGSVIHAYQGAFAVEDASYSAHGKVNKSISRLTRDMLEVAIASHHGDLPDCIDHGGSDSFFNHMGSSEKDDGNYHYAEVKSNVKELGLDIDSLCADASKNLGEVYDKCIKGRRANRDFALGMLTKYNYSCLVDADRCDAACFGDPDAVPYYAANWDALIDAFETYNARLSADTPINAVRADISRQCMDSATRPTGIYRLSVPTGGGKTLSSLRFALHHARQWNKKRIIYVIPFLSITSQTAATFREVLGLGDDDSVLLEHYSDAGRGETTHDTEIADEQEARRRLSQERWSQPLIVTTMVQFLETCMASRGTKLRKFHNMADSVIIFDEIQSLPSHSLDLFKEIVNFLAEVLGATIVLCTATQPALENIDKTVRLDLADNPELVTLSKEQRRVFRRVNIVTQQQPLPIAGDGGLAQFVLDKARENGSCLAVVNLKSEARKLTQELRSLGAQSQGFTLIHLSTSMCGAHRNDALAEVRAATASGEPIICVSTQLIEAGVDVSFGTVVRAAAGLGSIVQAAGRCNRNGESVKPRNVYVVPVSDDDEKGLSAVRDIKRGKEIMIHSLVPLASKNPDFDLLGKEALDMYNTAFYKDKVEGNELKYPLPDGTNAYDLLGFNKAARYEYNTVTHPDGPSAYVHCLAQSFRTVGRRYQVIPNLTKSVVVRYRSSAGTDSRELLEQLRDEYDPREKVRIIRRLQDFTVQLFDADFKKLTERGLITLADDDFELYVLESDDCYDMNFGVVPDAEQKDLFF</sequence>
<comment type="similarity">
    <text evidence="2">In the central section; belongs to the CRISPR-associated helicase Cas3 family.</text>
</comment>
<keyword evidence="5" id="KW-0547">Nucleotide-binding</keyword>
<dbReference type="GO" id="GO:0004386">
    <property type="term" value="F:helicase activity"/>
    <property type="evidence" value="ECO:0007669"/>
    <property type="project" value="UniProtKB-KW"/>
</dbReference>
<evidence type="ECO:0000256" key="7">
    <source>
        <dbReference type="ARBA" id="ARBA00022806"/>
    </source>
</evidence>
<dbReference type="Pfam" id="PF00270">
    <property type="entry name" value="DEAD"/>
    <property type="match status" value="1"/>
</dbReference>
<gene>
    <name evidence="12" type="ORF">THER5_1296</name>
</gene>
<dbReference type="GO" id="GO:0016787">
    <property type="term" value="F:hydrolase activity"/>
    <property type="evidence" value="ECO:0007669"/>
    <property type="project" value="UniProtKB-KW"/>
</dbReference>
<dbReference type="SMART" id="SM00487">
    <property type="entry name" value="DEXDc"/>
    <property type="match status" value="1"/>
</dbReference>
<keyword evidence="8" id="KW-0067">ATP-binding</keyword>
<keyword evidence="9" id="KW-0051">Antiviral defense</keyword>
<dbReference type="InterPro" id="IPR054712">
    <property type="entry name" value="Cas3-like_dom"/>
</dbReference>
<dbReference type="RefSeq" id="WP_029576558.1">
    <property type="nucleotide sequence ID" value="NZ_JGZT01000006.1"/>
</dbReference>
<dbReference type="GO" id="GO:0046872">
    <property type="term" value="F:metal ion binding"/>
    <property type="evidence" value="ECO:0007669"/>
    <property type="project" value="UniProtKB-KW"/>
</dbReference>